<dbReference type="PROSITE" id="PS00606">
    <property type="entry name" value="KS3_1"/>
    <property type="match status" value="1"/>
</dbReference>
<dbReference type="Pfam" id="PF00109">
    <property type="entry name" value="ketoacyl-synt"/>
    <property type="match status" value="1"/>
</dbReference>
<dbReference type="Pfam" id="PF13723">
    <property type="entry name" value="Ketoacyl-synt_2"/>
    <property type="match status" value="1"/>
</dbReference>
<organism evidence="5 6">
    <name type="scientific">Desulfofustis limnaeus</name>
    <dbReference type="NCBI Taxonomy" id="2740163"/>
    <lineage>
        <taxon>Bacteria</taxon>
        <taxon>Pseudomonadati</taxon>
        <taxon>Thermodesulfobacteriota</taxon>
        <taxon>Desulfobulbia</taxon>
        <taxon>Desulfobulbales</taxon>
        <taxon>Desulfocapsaceae</taxon>
        <taxon>Desulfofustis</taxon>
    </lineage>
</organism>
<dbReference type="PANTHER" id="PTHR11712">
    <property type="entry name" value="POLYKETIDE SYNTHASE-RELATED"/>
    <property type="match status" value="1"/>
</dbReference>
<reference evidence="5 6" key="1">
    <citation type="submission" date="2022-01" db="EMBL/GenBank/DDBJ databases">
        <title>Desulfofustis limnae sp. nov., a novel mesophilic sulfate-reducing bacterium isolated from marsh soil.</title>
        <authorList>
            <person name="Watanabe M."/>
            <person name="Takahashi A."/>
            <person name="Kojima H."/>
            <person name="Fukui M."/>
        </authorList>
    </citation>
    <scope>NUCLEOTIDE SEQUENCE [LARGE SCALE GENOMIC DNA]</scope>
    <source>
        <strain evidence="5 6">PPLL</strain>
    </source>
</reference>
<evidence type="ECO:0000313" key="6">
    <source>
        <dbReference type="Proteomes" id="UP000830055"/>
    </source>
</evidence>
<evidence type="ECO:0000313" key="5">
    <source>
        <dbReference type="EMBL" id="BDD86296.1"/>
    </source>
</evidence>
<keyword evidence="2 3" id="KW-0808">Transferase</keyword>
<dbReference type="SMART" id="SM00825">
    <property type="entry name" value="PKS_KS"/>
    <property type="match status" value="1"/>
</dbReference>
<evidence type="ECO:0000256" key="1">
    <source>
        <dbReference type="ARBA" id="ARBA00008467"/>
    </source>
</evidence>
<evidence type="ECO:0000259" key="4">
    <source>
        <dbReference type="PROSITE" id="PS52004"/>
    </source>
</evidence>
<dbReference type="SUPFAM" id="SSF53901">
    <property type="entry name" value="Thiolase-like"/>
    <property type="match status" value="3"/>
</dbReference>
<dbReference type="InterPro" id="IPR020841">
    <property type="entry name" value="PKS_Beta-ketoAc_synthase_dom"/>
</dbReference>
<dbReference type="InterPro" id="IPR014030">
    <property type="entry name" value="Ketoacyl_synth_N"/>
</dbReference>
<dbReference type="Proteomes" id="UP000830055">
    <property type="component" value="Chromosome"/>
</dbReference>
<name>A0ABM7W5R3_9BACT</name>
<dbReference type="Gene3D" id="3.40.47.10">
    <property type="match status" value="2"/>
</dbReference>
<evidence type="ECO:0000256" key="3">
    <source>
        <dbReference type="RuleBase" id="RU003694"/>
    </source>
</evidence>
<dbReference type="EMBL" id="AP025516">
    <property type="protein sequence ID" value="BDD86296.1"/>
    <property type="molecule type" value="Genomic_DNA"/>
</dbReference>
<comment type="similarity">
    <text evidence="1 3">Belongs to the thiolase-like superfamily. Beta-ketoacyl-ACP synthases family.</text>
</comment>
<dbReference type="RefSeq" id="WP_284153388.1">
    <property type="nucleotide sequence ID" value="NZ_AP025516.1"/>
</dbReference>
<protein>
    <recommendedName>
        <fullName evidence="4">Ketosynthase family 3 (KS3) domain-containing protein</fullName>
    </recommendedName>
</protein>
<keyword evidence="6" id="KW-1185">Reference proteome</keyword>
<dbReference type="PANTHER" id="PTHR11712:SF320">
    <property type="entry name" value="BETA-KETOACYL SYNTHASE"/>
    <property type="match status" value="1"/>
</dbReference>
<sequence length="719" mass="74815">MYISGIGIVSSLGTGPEATCTALTAGRSAIAPLSLFPLLHGQPLPVGQVSDELVPSPLPRTHRLALAAAGQVVRDDDRPPDAVIIGTTTGGILTSEELLRSGVTAQAQFRYHGLTSVAEEVARAVRCYGPALTVSTACSSGSVALTLALRLLQQGVYERILAGGADSLCRLTYFGFHSLQLVDRIGCRPLDQKRLGMSVAEGAALLLLTRTRPARPLAVLAGAGLSCDAHHPAAPHPDGDGALAAMQAALDDAACKPESVDYLNLHGTGTPDNDLAEAKAIHRLFAQPPPLSSVKGATGHSLAASGAIEAVLAALAVSRGLLPANTGCRQPDPALDLKPLRTPQHRIVTTVLSNSFGFGGNNCCLVLQVPPDAGRCTLAPRHHETDKRFLAIHDGRCLSGAGDTAATLERLRNGVTAAGLVDLSAAAHLPPRLVRRLKRLPRLALALAAATLGNDRSAGVPTAIFLGTGWGALSETHDFLERLASSNEQFPSPTDFVGSVHNAPASQIAIWAHATGANITVSGGNHSFEQALWAADLILDDHDAPALVLGVDEGHQHLSPLFDASIPADSPLADGGGALLVSRRHDGATGLISTPFYRCRRDPEAIAALLDWYGGSDAIRSRCGAILAGFPADRRDAGEEQLSRFLAMAGTTVPVLRYRELVGEYASASAVAAVLAWQLLVHGELPASLAQGPPRSLAGKTILLLTSDDYLSALEIALP</sequence>
<dbReference type="Pfam" id="PF02801">
    <property type="entry name" value="Ketoacyl-synt_C"/>
    <property type="match status" value="1"/>
</dbReference>
<feature type="domain" description="Ketosynthase family 3 (KS3)" evidence="4">
    <location>
        <begin position="1"/>
        <end position="369"/>
    </location>
</feature>
<dbReference type="InterPro" id="IPR018201">
    <property type="entry name" value="Ketoacyl_synth_AS"/>
</dbReference>
<accession>A0ABM7W5R3</accession>
<proteinExistence type="inferred from homology"/>
<dbReference type="InterPro" id="IPR016039">
    <property type="entry name" value="Thiolase-like"/>
</dbReference>
<dbReference type="PROSITE" id="PS52004">
    <property type="entry name" value="KS3_2"/>
    <property type="match status" value="1"/>
</dbReference>
<dbReference type="InterPro" id="IPR000794">
    <property type="entry name" value="Beta-ketoacyl_synthase"/>
</dbReference>
<dbReference type="CDD" id="cd00834">
    <property type="entry name" value="KAS_I_II"/>
    <property type="match status" value="1"/>
</dbReference>
<evidence type="ECO:0000256" key="2">
    <source>
        <dbReference type="ARBA" id="ARBA00022679"/>
    </source>
</evidence>
<dbReference type="InterPro" id="IPR014031">
    <property type="entry name" value="Ketoacyl_synth_C"/>
</dbReference>
<gene>
    <name evidence="5" type="ORF">DPPLL_06610</name>
</gene>